<dbReference type="EMBL" id="HACA01003849">
    <property type="protein sequence ID" value="CDW21210.1"/>
    <property type="molecule type" value="Transcribed_RNA"/>
</dbReference>
<name>A0A0K2T5W7_LEPSM</name>
<dbReference type="AlphaFoldDB" id="A0A0K2T5W7"/>
<organism evidence="1">
    <name type="scientific">Lepeophtheirus salmonis</name>
    <name type="common">Salmon louse</name>
    <name type="synonym">Caligus salmonis</name>
    <dbReference type="NCBI Taxonomy" id="72036"/>
    <lineage>
        <taxon>Eukaryota</taxon>
        <taxon>Metazoa</taxon>
        <taxon>Ecdysozoa</taxon>
        <taxon>Arthropoda</taxon>
        <taxon>Crustacea</taxon>
        <taxon>Multicrustacea</taxon>
        <taxon>Hexanauplia</taxon>
        <taxon>Copepoda</taxon>
        <taxon>Siphonostomatoida</taxon>
        <taxon>Caligidae</taxon>
        <taxon>Lepeophtheirus</taxon>
    </lineage>
</organism>
<proteinExistence type="predicted"/>
<sequence>MGKFLLLFLISNIDLPNKMGFLVIRPQVTGETQGTPFVTVVP</sequence>
<reference evidence="1" key="1">
    <citation type="submission" date="2014-05" db="EMBL/GenBank/DDBJ databases">
        <authorList>
            <person name="Chronopoulou M."/>
        </authorList>
    </citation>
    <scope>NUCLEOTIDE SEQUENCE</scope>
    <source>
        <tissue evidence="1">Whole organism</tissue>
    </source>
</reference>
<protein>
    <submittedName>
        <fullName evidence="1">Uncharacterized protein</fullName>
    </submittedName>
</protein>
<evidence type="ECO:0000313" key="1">
    <source>
        <dbReference type="EMBL" id="CDW21210.1"/>
    </source>
</evidence>
<accession>A0A0K2T5W7</accession>